<dbReference type="InterPro" id="IPR019195">
    <property type="entry name" value="ABC_ATPase_put"/>
</dbReference>
<sequence length="545" mass="62401">MKRFRSIILPMQGHSKSQLHWLYNTASNIEEKEKIFSYEGFKFWFAGRGHRTPEKLLLYVEIPAALVGERVISNMVPLESYLLSYLSPIINDLSKEYVNTAKNVREKAQFSAQTVNEHVIKRNGMVYDSDTQCFIFKINFTVPLVNALSVNAKLAIKSIQDILAHMKDAMKLLNKEEIERHLLTYSKQQQIRQYIKQNHFCVFVADGSILPRDNGTNKTMKNVIPFNSPKDLRINIPFLDGTSISGMGIKQGVTVITGGGYSGKSTLLNAIEMGIYNHVPGDGREFVITDDTALKIYAEDGRPVHNIDLSPFFKYLPNGIEIDRFSTLHASGSVSQAVNIIEAMGGKSRLLLIDEDRSATNFMIRDANIRKIVKREPIIPFTDRVRGLYTEREVSTILVIGSSTEYLSYADTVILMDDYIARNITDKVKTLDLAECRVEETRAKWMEKRYLIPKQTYEPFIYFNYISNENTKKIILDEYNADITLLTALTSENQLNTLTYMMERLLTEQNSDRADLMEVIYKLFEDMYLNQIGEPSTSFNFKMES</sequence>
<dbReference type="Pfam" id="PF09818">
    <property type="entry name" value="ABC_ATPase"/>
    <property type="match status" value="1"/>
</dbReference>
<protein>
    <submittedName>
        <fullName evidence="2">AAA family ATPase</fullName>
    </submittedName>
</protein>
<keyword evidence="3" id="KW-1185">Reference proteome</keyword>
<proteinExistence type="predicted"/>
<evidence type="ECO:0000313" key="3">
    <source>
        <dbReference type="Proteomes" id="UP000655830"/>
    </source>
</evidence>
<dbReference type="EMBL" id="JACRSY010000003">
    <property type="protein sequence ID" value="MBC8578465.1"/>
    <property type="molecule type" value="Genomic_DNA"/>
</dbReference>
<name>A0A926I8B2_9FIRM</name>
<dbReference type="Proteomes" id="UP000655830">
    <property type="component" value="Unassembled WGS sequence"/>
</dbReference>
<dbReference type="AlphaFoldDB" id="A0A926I8B2"/>
<accession>A0A926I8B2</accession>
<dbReference type="PANTHER" id="PTHR38149">
    <property type="entry name" value="ATPASE"/>
    <property type="match status" value="1"/>
</dbReference>
<dbReference type="InterPro" id="IPR027417">
    <property type="entry name" value="P-loop_NTPase"/>
</dbReference>
<comment type="caution">
    <text evidence="2">The sequence shown here is derived from an EMBL/GenBank/DDBJ whole genome shotgun (WGS) entry which is preliminary data.</text>
</comment>
<reference evidence="2" key="1">
    <citation type="submission" date="2020-08" db="EMBL/GenBank/DDBJ databases">
        <title>Genome public.</title>
        <authorList>
            <person name="Liu C."/>
            <person name="Sun Q."/>
        </authorList>
    </citation>
    <scope>NUCLEOTIDE SEQUENCE</scope>
    <source>
        <strain evidence="2">NSJ-12</strain>
    </source>
</reference>
<dbReference type="InterPro" id="IPR046834">
    <property type="entry name" value="ABC_ATPase_C"/>
</dbReference>
<feature type="domain" description="ATPase of the ABC class C-terminal" evidence="1">
    <location>
        <begin position="175"/>
        <end position="439"/>
    </location>
</feature>
<evidence type="ECO:0000313" key="2">
    <source>
        <dbReference type="EMBL" id="MBC8578465.1"/>
    </source>
</evidence>
<dbReference type="PANTHER" id="PTHR38149:SF1">
    <property type="entry name" value="ATPASE"/>
    <property type="match status" value="1"/>
</dbReference>
<dbReference type="SUPFAM" id="SSF52540">
    <property type="entry name" value="P-loop containing nucleoside triphosphate hydrolases"/>
    <property type="match status" value="1"/>
</dbReference>
<dbReference type="Gene3D" id="3.40.50.300">
    <property type="entry name" value="P-loop containing nucleotide triphosphate hydrolases"/>
    <property type="match status" value="1"/>
</dbReference>
<organism evidence="2 3">
    <name type="scientific">Zhenhengia yiwuensis</name>
    <dbReference type="NCBI Taxonomy" id="2763666"/>
    <lineage>
        <taxon>Bacteria</taxon>
        <taxon>Bacillati</taxon>
        <taxon>Bacillota</taxon>
        <taxon>Clostridia</taxon>
        <taxon>Lachnospirales</taxon>
        <taxon>Lachnospiraceae</taxon>
        <taxon>Zhenhengia</taxon>
    </lineage>
</organism>
<gene>
    <name evidence="2" type="ORF">H8718_02815</name>
</gene>
<dbReference type="CDD" id="cd00267">
    <property type="entry name" value="ABC_ATPase"/>
    <property type="match status" value="1"/>
</dbReference>
<dbReference type="RefSeq" id="WP_249331441.1">
    <property type="nucleotide sequence ID" value="NZ_JACRSY010000003.1"/>
</dbReference>
<evidence type="ECO:0000259" key="1">
    <source>
        <dbReference type="Pfam" id="PF09818"/>
    </source>
</evidence>